<dbReference type="NCBIfam" id="TIGR03520">
    <property type="entry name" value="GldE"/>
    <property type="match status" value="1"/>
</dbReference>
<dbReference type="GO" id="GO:0005886">
    <property type="term" value="C:plasma membrane"/>
    <property type="evidence" value="ECO:0007669"/>
    <property type="project" value="UniProtKB-SubCell"/>
</dbReference>
<evidence type="ECO:0000256" key="9">
    <source>
        <dbReference type="PROSITE-ProRule" id="PRU00703"/>
    </source>
</evidence>
<evidence type="ECO:0000256" key="5">
    <source>
        <dbReference type="ARBA" id="ARBA00022737"/>
    </source>
</evidence>
<dbReference type="InterPro" id="IPR002550">
    <property type="entry name" value="CNNM"/>
</dbReference>
<dbReference type="PANTHER" id="PTHR22777">
    <property type="entry name" value="HEMOLYSIN-RELATED"/>
    <property type="match status" value="1"/>
</dbReference>
<dbReference type="SUPFAM" id="SSF54631">
    <property type="entry name" value="CBS-domain pair"/>
    <property type="match status" value="1"/>
</dbReference>
<evidence type="ECO:0000256" key="1">
    <source>
        <dbReference type="ARBA" id="ARBA00004651"/>
    </source>
</evidence>
<keyword evidence="8 10" id="KW-0472">Membrane</keyword>
<evidence type="ECO:0000256" key="10">
    <source>
        <dbReference type="PROSITE-ProRule" id="PRU01193"/>
    </source>
</evidence>
<evidence type="ECO:0000259" key="13">
    <source>
        <dbReference type="PROSITE" id="PS51846"/>
    </source>
</evidence>
<proteinExistence type="inferred from homology"/>
<dbReference type="SMART" id="SM01091">
    <property type="entry name" value="CorC_HlyC"/>
    <property type="match status" value="1"/>
</dbReference>
<dbReference type="EMBL" id="PTJE01000001">
    <property type="protein sequence ID" value="PPK96778.1"/>
    <property type="molecule type" value="Genomic_DNA"/>
</dbReference>
<feature type="domain" description="CNNM transmembrane" evidence="13">
    <location>
        <begin position="15"/>
        <end position="213"/>
    </location>
</feature>
<dbReference type="InterPro" id="IPR000644">
    <property type="entry name" value="CBS_dom"/>
</dbReference>
<evidence type="ECO:0000256" key="7">
    <source>
        <dbReference type="ARBA" id="ARBA00023122"/>
    </source>
</evidence>
<dbReference type="Gene3D" id="3.10.580.10">
    <property type="entry name" value="CBS-domain"/>
    <property type="match status" value="1"/>
</dbReference>
<evidence type="ECO:0000256" key="8">
    <source>
        <dbReference type="ARBA" id="ARBA00023136"/>
    </source>
</evidence>
<dbReference type="Gene3D" id="3.30.465.10">
    <property type="match status" value="1"/>
</dbReference>
<keyword evidence="6 10" id="KW-1133">Transmembrane helix</keyword>
<accession>A0A2S6IRE2</accession>
<evidence type="ECO:0000313" key="14">
    <source>
        <dbReference type="EMBL" id="PPK96778.1"/>
    </source>
</evidence>
<dbReference type="GO" id="GO:0050660">
    <property type="term" value="F:flavin adenine dinucleotide binding"/>
    <property type="evidence" value="ECO:0007669"/>
    <property type="project" value="InterPro"/>
</dbReference>
<feature type="domain" description="CBS" evidence="12">
    <location>
        <begin position="294"/>
        <end position="351"/>
    </location>
</feature>
<keyword evidence="15" id="KW-1185">Reference proteome</keyword>
<dbReference type="InterPro" id="IPR044751">
    <property type="entry name" value="Ion_transp-like_CBS"/>
</dbReference>
<dbReference type="CDD" id="cd04590">
    <property type="entry name" value="CBS_pair_CorC_HlyC_assoc"/>
    <property type="match status" value="1"/>
</dbReference>
<organism evidence="14 15">
    <name type="scientific">Nonlabens xylanidelens</name>
    <dbReference type="NCBI Taxonomy" id="191564"/>
    <lineage>
        <taxon>Bacteria</taxon>
        <taxon>Pseudomonadati</taxon>
        <taxon>Bacteroidota</taxon>
        <taxon>Flavobacteriia</taxon>
        <taxon>Flavobacteriales</taxon>
        <taxon>Flavobacteriaceae</taxon>
        <taxon>Nonlabens</taxon>
    </lineage>
</organism>
<dbReference type="RefSeq" id="WP_245890614.1">
    <property type="nucleotide sequence ID" value="NZ_MQVW01000027.1"/>
</dbReference>
<keyword evidence="4 10" id="KW-0812">Transmembrane</keyword>
<comment type="subcellular location">
    <subcellularLocation>
        <location evidence="1">Cell membrane</location>
        <topology evidence="1">Multi-pass membrane protein</topology>
    </subcellularLocation>
</comment>
<feature type="transmembrane region" description="Helical" evidence="11">
    <location>
        <begin position="151"/>
        <end position="171"/>
    </location>
</feature>
<dbReference type="InterPro" id="IPR046342">
    <property type="entry name" value="CBS_dom_sf"/>
</dbReference>
<dbReference type="Proteomes" id="UP000239002">
    <property type="component" value="Unassembled WGS sequence"/>
</dbReference>
<sequence length="445" mass="50775">MDPDPALLLNVSMISSGDQFIYLAVFILLLIGSALISGAEVAFFTLSSTELDDENEDFPRRSIVKKLLDRPKKLLATILIANNAINITSVLIFGILSESWFANIEPVAVDFGFQFDLDIRFVLEVVVITFLILLFGEIFPKVYANRNPKGFASFMAIPLNILDKIFSFISLPMRYVTLLIQDRLGSKKSNITISQLSQALELTDENDTTDEEQQLLQGIVSFGNTHTKNVMRNRTDVFALDDTLPFKDIIPQVIEHGYSRIPCYKESIDHITGVLYVKDLLPYIERKNYEWTKLLREVYFVPENKKLDDLLQEFQEKKKHIAIVVDEYGGTSGLISLEDIIEEIVGDISDEFDEEDLVYSKLDDKNYVFEGKTQLKDFYRVLDLEEEDAAIFDGSKGESETLAGFILEQTGHFPRKLDKITFHNITFLIEVMDNKRIKQIKCTLA</sequence>
<dbReference type="InterPro" id="IPR005170">
    <property type="entry name" value="Transptr-assoc_dom"/>
</dbReference>
<dbReference type="PROSITE" id="PS51371">
    <property type="entry name" value="CBS"/>
    <property type="match status" value="2"/>
</dbReference>
<evidence type="ECO:0000256" key="11">
    <source>
        <dbReference type="SAM" id="Phobius"/>
    </source>
</evidence>
<evidence type="ECO:0000259" key="12">
    <source>
        <dbReference type="PROSITE" id="PS51371"/>
    </source>
</evidence>
<comment type="caution">
    <text evidence="14">The sequence shown here is derived from an EMBL/GenBank/DDBJ whole genome shotgun (WGS) entry which is preliminary data.</text>
</comment>
<dbReference type="Pfam" id="PF00571">
    <property type="entry name" value="CBS"/>
    <property type="match status" value="2"/>
</dbReference>
<feature type="transmembrane region" description="Helical" evidence="11">
    <location>
        <begin position="117"/>
        <end position="139"/>
    </location>
</feature>
<dbReference type="PROSITE" id="PS51846">
    <property type="entry name" value="CNNM"/>
    <property type="match status" value="1"/>
</dbReference>
<feature type="transmembrane region" description="Helical" evidence="11">
    <location>
        <begin position="20"/>
        <end position="46"/>
    </location>
</feature>
<reference evidence="14 15" key="1">
    <citation type="submission" date="2018-02" db="EMBL/GenBank/DDBJ databases">
        <title>Genomic Encyclopedia of Archaeal and Bacterial Type Strains, Phase II (KMG-II): from individual species to whole genera.</title>
        <authorList>
            <person name="Goeker M."/>
        </authorList>
    </citation>
    <scope>NUCLEOTIDE SEQUENCE [LARGE SCALE GENOMIC DNA]</scope>
    <source>
        <strain evidence="14 15">DSM 16809</strain>
    </source>
</reference>
<evidence type="ECO:0000256" key="6">
    <source>
        <dbReference type="ARBA" id="ARBA00022989"/>
    </source>
</evidence>
<keyword evidence="3" id="KW-1003">Cell membrane</keyword>
<dbReference type="Pfam" id="PF03471">
    <property type="entry name" value="CorC_HlyC"/>
    <property type="match status" value="1"/>
</dbReference>
<dbReference type="InterPro" id="IPR019862">
    <property type="entry name" value="Motility-assoc_prot_GldE"/>
</dbReference>
<dbReference type="Pfam" id="PF01595">
    <property type="entry name" value="CNNM"/>
    <property type="match status" value="1"/>
</dbReference>
<evidence type="ECO:0000256" key="2">
    <source>
        <dbReference type="ARBA" id="ARBA00006337"/>
    </source>
</evidence>
<feature type="domain" description="CBS" evidence="12">
    <location>
        <begin position="231"/>
        <end position="290"/>
    </location>
</feature>
<evidence type="ECO:0000256" key="3">
    <source>
        <dbReference type="ARBA" id="ARBA00022475"/>
    </source>
</evidence>
<dbReference type="FunFam" id="3.10.580.10:FF:000002">
    <property type="entry name" value="Magnesium/cobalt efflux protein CorC"/>
    <property type="match status" value="1"/>
</dbReference>
<keyword evidence="7 9" id="KW-0129">CBS domain</keyword>
<name>A0A2S6IRE2_9FLAO</name>
<keyword evidence="5" id="KW-0677">Repeat</keyword>
<evidence type="ECO:0000256" key="4">
    <source>
        <dbReference type="ARBA" id="ARBA00022692"/>
    </source>
</evidence>
<feature type="transmembrane region" description="Helical" evidence="11">
    <location>
        <begin position="74"/>
        <end position="97"/>
    </location>
</feature>
<dbReference type="InterPro" id="IPR016169">
    <property type="entry name" value="FAD-bd_PCMH_sub2"/>
</dbReference>
<comment type="similarity">
    <text evidence="2">Belongs to the UPF0053 family.</text>
</comment>
<protein>
    <submittedName>
        <fullName evidence="14">Gliding motility-associated protein GldE</fullName>
    </submittedName>
</protein>
<evidence type="ECO:0000313" key="15">
    <source>
        <dbReference type="Proteomes" id="UP000239002"/>
    </source>
</evidence>
<dbReference type="PANTHER" id="PTHR22777:SF32">
    <property type="entry name" value="UPF0053 INNER MEMBRANE PROTEIN YFJD"/>
    <property type="match status" value="1"/>
</dbReference>
<dbReference type="InterPro" id="IPR036318">
    <property type="entry name" value="FAD-bd_PCMH-like_sf"/>
</dbReference>
<gene>
    <name evidence="14" type="ORF">LY01_00603</name>
</gene>
<dbReference type="AlphaFoldDB" id="A0A2S6IRE2"/>
<dbReference type="SUPFAM" id="SSF56176">
    <property type="entry name" value="FAD-binding/transporter-associated domain-like"/>
    <property type="match status" value="1"/>
</dbReference>